<feature type="region of interest" description="Disordered" evidence="2">
    <location>
        <begin position="308"/>
        <end position="333"/>
    </location>
</feature>
<evidence type="ECO:0000256" key="2">
    <source>
        <dbReference type="SAM" id="MobiDB-lite"/>
    </source>
</evidence>
<dbReference type="EMBL" id="UINC01000888">
    <property type="protein sequence ID" value="SUZ62794.1"/>
    <property type="molecule type" value="Genomic_DNA"/>
</dbReference>
<keyword evidence="3" id="KW-0472">Membrane</keyword>
<dbReference type="Gene3D" id="3.30.479.30">
    <property type="entry name" value="Band 7 domain"/>
    <property type="match status" value="1"/>
</dbReference>
<dbReference type="GO" id="GO:0098552">
    <property type="term" value="C:side of membrane"/>
    <property type="evidence" value="ECO:0007669"/>
    <property type="project" value="UniProtKB-ARBA"/>
</dbReference>
<evidence type="ECO:0000313" key="5">
    <source>
        <dbReference type="EMBL" id="SUZ62794.1"/>
    </source>
</evidence>
<gene>
    <name evidence="5" type="ORF">METZ01_LOCUS15648</name>
</gene>
<protein>
    <recommendedName>
        <fullName evidence="4">Band 7 domain-containing protein</fullName>
    </recommendedName>
</protein>
<proteinExistence type="inferred from homology"/>
<dbReference type="Pfam" id="PF01145">
    <property type="entry name" value="Band_7"/>
    <property type="match status" value="1"/>
</dbReference>
<feature type="compositionally biased region" description="Polar residues" evidence="2">
    <location>
        <begin position="309"/>
        <end position="322"/>
    </location>
</feature>
<sequence length="333" mass="35394">MDFTTLWIAAASIGGVALLSSLRVLWEYQRGVIFRLGRLTSAKGPGLVFLVPFGIERMRKMDLRIVALDIPPQDTITKDNVSVTVNAVVYFRVTDPSKAVVEIEDYNFATSQLAQTTLRSVIGQSELDEILVERDQVNRVVRDIIDQGTDAWGIEVTAVEVKDIGLPQEMKRAMAKQAEAERERRGKVIAAAGEAEAAIKLAEAAKLIQDHPVAIQLRFLQTVVEIAAENNSTTVFPVPMDLFKPILDAGERLKALGVAGGSPGDASKTLEAESAASALPAGADRALPASGDAEMLADAARAILAVGSGASSSDEQGVSATQGAREGEEGEEA</sequence>
<dbReference type="CDD" id="cd08826">
    <property type="entry name" value="SPFH_eoslipins_u1"/>
    <property type="match status" value="1"/>
</dbReference>
<dbReference type="InterPro" id="IPR001107">
    <property type="entry name" value="Band_7"/>
</dbReference>
<dbReference type="PANTHER" id="PTHR10264">
    <property type="entry name" value="BAND 7 PROTEIN-RELATED"/>
    <property type="match status" value="1"/>
</dbReference>
<dbReference type="Gene3D" id="6.10.250.2090">
    <property type="match status" value="1"/>
</dbReference>
<evidence type="ECO:0000256" key="1">
    <source>
        <dbReference type="ARBA" id="ARBA00008164"/>
    </source>
</evidence>
<dbReference type="InterPro" id="IPR001972">
    <property type="entry name" value="Stomatin_HflK_fam"/>
</dbReference>
<dbReference type="InterPro" id="IPR036013">
    <property type="entry name" value="Band_7/SPFH_dom_sf"/>
</dbReference>
<dbReference type="FunFam" id="3.30.479.30:FF:000004">
    <property type="entry name" value="Putative membrane protease family, stomatin"/>
    <property type="match status" value="1"/>
</dbReference>
<dbReference type="AlphaFoldDB" id="A0A381P859"/>
<reference evidence="5" key="1">
    <citation type="submission" date="2018-05" db="EMBL/GenBank/DDBJ databases">
        <authorList>
            <person name="Lanie J.A."/>
            <person name="Ng W.-L."/>
            <person name="Kazmierczak K.M."/>
            <person name="Andrzejewski T.M."/>
            <person name="Davidsen T.M."/>
            <person name="Wayne K.J."/>
            <person name="Tettelin H."/>
            <person name="Glass J.I."/>
            <person name="Rusch D."/>
            <person name="Podicherti R."/>
            <person name="Tsui H.-C.T."/>
            <person name="Winkler M.E."/>
        </authorList>
    </citation>
    <scope>NUCLEOTIDE SEQUENCE</scope>
</reference>
<feature type="domain" description="Band 7" evidence="4">
    <location>
        <begin position="20"/>
        <end position="178"/>
    </location>
</feature>
<keyword evidence="3" id="KW-1133">Transmembrane helix</keyword>
<keyword evidence="3" id="KW-0812">Transmembrane</keyword>
<organism evidence="5">
    <name type="scientific">marine metagenome</name>
    <dbReference type="NCBI Taxonomy" id="408172"/>
    <lineage>
        <taxon>unclassified sequences</taxon>
        <taxon>metagenomes</taxon>
        <taxon>ecological metagenomes</taxon>
    </lineage>
</organism>
<dbReference type="InterPro" id="IPR043202">
    <property type="entry name" value="Band-7_stomatin-like"/>
</dbReference>
<name>A0A381P859_9ZZZZ</name>
<comment type="similarity">
    <text evidence="1">Belongs to the band 7/mec-2 family.</text>
</comment>
<evidence type="ECO:0000259" key="4">
    <source>
        <dbReference type="SMART" id="SM00244"/>
    </source>
</evidence>
<dbReference type="PRINTS" id="PR00721">
    <property type="entry name" value="STOMATIN"/>
</dbReference>
<evidence type="ECO:0000256" key="3">
    <source>
        <dbReference type="SAM" id="Phobius"/>
    </source>
</evidence>
<accession>A0A381P859</accession>
<dbReference type="SUPFAM" id="SSF117892">
    <property type="entry name" value="Band 7/SPFH domain"/>
    <property type="match status" value="1"/>
</dbReference>
<dbReference type="PANTHER" id="PTHR10264:SF19">
    <property type="entry name" value="AT06885P-RELATED"/>
    <property type="match status" value="1"/>
</dbReference>
<dbReference type="GO" id="GO:0005886">
    <property type="term" value="C:plasma membrane"/>
    <property type="evidence" value="ECO:0007669"/>
    <property type="project" value="InterPro"/>
</dbReference>
<dbReference type="SMART" id="SM00244">
    <property type="entry name" value="PHB"/>
    <property type="match status" value="1"/>
</dbReference>
<feature type="transmembrane region" description="Helical" evidence="3">
    <location>
        <begin position="6"/>
        <end position="26"/>
    </location>
</feature>